<dbReference type="InterPro" id="IPR036388">
    <property type="entry name" value="WH-like_DNA-bd_sf"/>
</dbReference>
<dbReference type="RefSeq" id="WP_295576161.1">
    <property type="nucleotide sequence ID" value="NZ_FLQR01000007.1"/>
</dbReference>
<name>A0A1Y5P5P3_9MICO</name>
<organism evidence="4">
    <name type="scientific">uncultured Microbacterium sp</name>
    <dbReference type="NCBI Taxonomy" id="191216"/>
    <lineage>
        <taxon>Bacteria</taxon>
        <taxon>Bacillati</taxon>
        <taxon>Actinomycetota</taxon>
        <taxon>Actinomycetes</taxon>
        <taxon>Micrococcales</taxon>
        <taxon>Microbacteriaceae</taxon>
        <taxon>Microbacterium</taxon>
        <taxon>environmental samples</taxon>
    </lineage>
</organism>
<evidence type="ECO:0000259" key="3">
    <source>
        <dbReference type="PROSITE" id="PS51178"/>
    </source>
</evidence>
<gene>
    <name evidence="4" type="ORF">MIPYR_30252</name>
</gene>
<keyword evidence="2" id="KW-0812">Transmembrane</keyword>
<keyword evidence="2" id="KW-0472">Membrane</keyword>
<dbReference type="EMBL" id="FLQR01000007">
    <property type="protein sequence ID" value="SBS72840.1"/>
    <property type="molecule type" value="Genomic_DNA"/>
</dbReference>
<dbReference type="Pfam" id="PF10708">
    <property type="entry name" value="DUF2510"/>
    <property type="match status" value="1"/>
</dbReference>
<feature type="region of interest" description="Disordered" evidence="1">
    <location>
        <begin position="100"/>
        <end position="131"/>
    </location>
</feature>
<evidence type="ECO:0000313" key="4">
    <source>
        <dbReference type="EMBL" id="SBS72840.1"/>
    </source>
</evidence>
<dbReference type="PROSITE" id="PS51178">
    <property type="entry name" value="PASTA"/>
    <property type="match status" value="1"/>
</dbReference>
<reference evidence="4" key="1">
    <citation type="submission" date="2016-03" db="EMBL/GenBank/DDBJ databases">
        <authorList>
            <person name="Ploux O."/>
        </authorList>
    </citation>
    <scope>NUCLEOTIDE SEQUENCE</scope>
    <source>
        <strain evidence="4">UC1</strain>
    </source>
</reference>
<dbReference type="SMART" id="SM00740">
    <property type="entry name" value="PASTA"/>
    <property type="match status" value="1"/>
</dbReference>
<dbReference type="InterPro" id="IPR005543">
    <property type="entry name" value="PASTA_dom"/>
</dbReference>
<dbReference type="Gene3D" id="1.10.10.10">
    <property type="entry name" value="Winged helix-like DNA-binding domain superfamily/Winged helix DNA-binding domain"/>
    <property type="match status" value="2"/>
</dbReference>
<dbReference type="InterPro" id="IPR011434">
    <property type="entry name" value="Ltp-like_HTH"/>
</dbReference>
<dbReference type="InterPro" id="IPR018929">
    <property type="entry name" value="DUF2510"/>
</dbReference>
<feature type="transmembrane region" description="Helical" evidence="2">
    <location>
        <begin position="78"/>
        <end position="98"/>
    </location>
</feature>
<accession>A0A1Y5P5P3</accession>
<sequence length="301" mass="31959">MTTPTDGQQNYASGWYPDVNAPGTERWYDGTAWTQQTRPVAGPAAAPIAAAAPAAAAHAPAVAEEPGVKRPWYKRKGIVIPVGILAGIIVISSIGSALGGGNRNVTPAADDKETSVSEVQETDEAPEPEPEPVMVAVPADLVGMTAAEAAAALEAAGLEAAFDGDAAWKVLSIDASGAEVEEGTKVTLTLDEPPALTLAQENVIEEAQQYVDVMAFSRQGLFDQLTSEYGGEYEDKDAEFALVYLEDNKLVNWKKEAVEAAEQYLDTMSFSRDSLYDQLTSEYGGQFTKKQAEHALKAVGY</sequence>
<proteinExistence type="predicted"/>
<keyword evidence="2" id="KW-1133">Transmembrane helix</keyword>
<protein>
    <recommendedName>
        <fullName evidence="3">PASTA domain-containing protein</fullName>
    </recommendedName>
</protein>
<evidence type="ECO:0000256" key="1">
    <source>
        <dbReference type="SAM" id="MobiDB-lite"/>
    </source>
</evidence>
<feature type="compositionally biased region" description="Acidic residues" evidence="1">
    <location>
        <begin position="120"/>
        <end position="130"/>
    </location>
</feature>
<dbReference type="AlphaFoldDB" id="A0A1Y5P5P3"/>
<evidence type="ECO:0000256" key="2">
    <source>
        <dbReference type="SAM" id="Phobius"/>
    </source>
</evidence>
<dbReference type="Gene3D" id="3.30.10.20">
    <property type="match status" value="1"/>
</dbReference>
<dbReference type="Pfam" id="PF07553">
    <property type="entry name" value="Lipoprotein_Ltp"/>
    <property type="match status" value="2"/>
</dbReference>
<dbReference type="Pfam" id="PF03793">
    <property type="entry name" value="PASTA"/>
    <property type="match status" value="1"/>
</dbReference>
<feature type="domain" description="PASTA" evidence="3">
    <location>
        <begin position="136"/>
        <end position="192"/>
    </location>
</feature>